<dbReference type="PANTHER" id="PTHR40396">
    <property type="entry name" value="ATPASE-LIKE PROTEIN"/>
    <property type="match status" value="1"/>
</dbReference>
<name>A0A2X4U9H2_9CORY</name>
<evidence type="ECO:0000313" key="2">
    <source>
        <dbReference type="EMBL" id="SQH99255.1"/>
    </source>
</evidence>
<dbReference type="STRING" id="38301.NX84_09770"/>
<dbReference type="InterPro" id="IPR027417">
    <property type="entry name" value="P-loop_NTPase"/>
</dbReference>
<dbReference type="Gene3D" id="3.40.50.300">
    <property type="entry name" value="P-loop containing nucleotide triphosphate hydrolases"/>
    <property type="match status" value="1"/>
</dbReference>
<dbReference type="KEGG" id="cmin:NCTC10288_00718"/>
<dbReference type="InterPro" id="IPR003959">
    <property type="entry name" value="ATPase_AAA_core"/>
</dbReference>
<feature type="domain" description="ATPase AAA-type core" evidence="1">
    <location>
        <begin position="74"/>
        <end position="401"/>
    </location>
</feature>
<dbReference type="SUPFAM" id="SSF52540">
    <property type="entry name" value="P-loop containing nucleoside triphosphate hydrolases"/>
    <property type="match status" value="1"/>
</dbReference>
<dbReference type="Proteomes" id="UP000249264">
    <property type="component" value="Chromosome 1"/>
</dbReference>
<gene>
    <name evidence="2" type="ORF">NCTC10288_00718</name>
</gene>
<accession>A0A2X4U9H2</accession>
<protein>
    <submittedName>
        <fullName evidence="2">Putative phage resistance protein</fullName>
    </submittedName>
</protein>
<dbReference type="Pfam" id="PF13304">
    <property type="entry name" value="AAA_21"/>
    <property type="match status" value="1"/>
</dbReference>
<evidence type="ECO:0000259" key="1">
    <source>
        <dbReference type="Pfam" id="PF13304"/>
    </source>
</evidence>
<proteinExistence type="predicted"/>
<dbReference type="AlphaFoldDB" id="A0A2X4U9H2"/>
<evidence type="ECO:0000313" key="3">
    <source>
        <dbReference type="Proteomes" id="UP000249264"/>
    </source>
</evidence>
<dbReference type="EMBL" id="LS483460">
    <property type="protein sequence ID" value="SQH99255.1"/>
    <property type="molecule type" value="Genomic_DNA"/>
</dbReference>
<reference evidence="2 3" key="1">
    <citation type="submission" date="2018-06" db="EMBL/GenBank/DDBJ databases">
        <authorList>
            <consortium name="Pathogen Informatics"/>
            <person name="Doyle S."/>
        </authorList>
    </citation>
    <scope>NUCLEOTIDE SEQUENCE [LARGE SCALE GENOMIC DNA]</scope>
    <source>
        <strain evidence="2 3">NCTC10288</strain>
    </source>
</reference>
<dbReference type="GO" id="GO:0005524">
    <property type="term" value="F:ATP binding"/>
    <property type="evidence" value="ECO:0007669"/>
    <property type="project" value="InterPro"/>
</dbReference>
<dbReference type="GO" id="GO:0016887">
    <property type="term" value="F:ATP hydrolysis activity"/>
    <property type="evidence" value="ECO:0007669"/>
    <property type="project" value="InterPro"/>
</dbReference>
<organism evidence="2 3">
    <name type="scientific">Corynebacterium minutissimum</name>
    <dbReference type="NCBI Taxonomy" id="38301"/>
    <lineage>
        <taxon>Bacteria</taxon>
        <taxon>Bacillati</taxon>
        <taxon>Actinomycetota</taxon>
        <taxon>Actinomycetes</taxon>
        <taxon>Mycobacteriales</taxon>
        <taxon>Corynebacteriaceae</taxon>
        <taxon>Corynebacterium</taxon>
    </lineage>
</organism>
<dbReference type="PANTHER" id="PTHR40396:SF1">
    <property type="entry name" value="ATPASE AAA-TYPE CORE DOMAIN-CONTAINING PROTEIN"/>
    <property type="match status" value="1"/>
</dbReference>
<sequence>MYFATALVGGFLRRRSRPLTYDRAGLCSVAGMRLLSFSVSNFRSIRATQTLSFYHHWTHSTPPEDGWDSVSQPITVLVGPTASGKSSVLDALNFALRAISLSATQWLDDAPPNQLPHAPFRLNPTTQRRPSTFELEFAVDGVRYLYGFQWSYTGVHTEWLSRVPANRWTPCFVRSRGEETQWTRTFMDKGDVAKLGSVEDTELILSVGLRDEHPVLAPLARALVHDVAYLPHAHSTANNAARFTALIREGKLRLHEAAPLLRAADAGIHSVRLNQDQIPRHVFCQMRPVINALSSTDGAILRPDAFRSYSDAEIESLLHAIIVEHKGEAAHYSLSLTDESGGTQTWMATVPLVLDVLRRGGILVADELDSYLRPALLDFIIQAFREPSINVNGAQLIFASHTFSVLERAAELGLNPESFWSVEKTAAGESELHNLAEVSLDNPDTTHRFLTERYGTAPREALDALKELVTASA</sequence>